<dbReference type="AlphaFoldDB" id="A0A8J2P2U0"/>
<evidence type="ECO:0000313" key="2">
    <source>
        <dbReference type="Proteomes" id="UP000708208"/>
    </source>
</evidence>
<feature type="non-terminal residue" evidence="1">
    <location>
        <position position="1"/>
    </location>
</feature>
<dbReference type="Proteomes" id="UP000708208">
    <property type="component" value="Unassembled WGS sequence"/>
</dbReference>
<proteinExistence type="predicted"/>
<reference evidence="1" key="1">
    <citation type="submission" date="2021-06" db="EMBL/GenBank/DDBJ databases">
        <authorList>
            <person name="Hodson N. C."/>
            <person name="Mongue J. A."/>
            <person name="Jaron S. K."/>
        </authorList>
    </citation>
    <scope>NUCLEOTIDE SEQUENCE</scope>
</reference>
<accession>A0A8J2P2U0</accession>
<sequence>AWKPIFGIEKRKAEVSGFRFEGKPQSDQCLNHGIDGYPKTVPRWRWA</sequence>
<evidence type="ECO:0000313" key="1">
    <source>
        <dbReference type="EMBL" id="CAG7785891.1"/>
    </source>
</evidence>
<keyword evidence="2" id="KW-1185">Reference proteome</keyword>
<comment type="caution">
    <text evidence="1">The sequence shown here is derived from an EMBL/GenBank/DDBJ whole genome shotgun (WGS) entry which is preliminary data.</text>
</comment>
<protein>
    <submittedName>
        <fullName evidence="1">Uncharacterized protein</fullName>
    </submittedName>
</protein>
<organism evidence="1 2">
    <name type="scientific">Allacma fusca</name>
    <dbReference type="NCBI Taxonomy" id="39272"/>
    <lineage>
        <taxon>Eukaryota</taxon>
        <taxon>Metazoa</taxon>
        <taxon>Ecdysozoa</taxon>
        <taxon>Arthropoda</taxon>
        <taxon>Hexapoda</taxon>
        <taxon>Collembola</taxon>
        <taxon>Symphypleona</taxon>
        <taxon>Sminthuridae</taxon>
        <taxon>Allacma</taxon>
    </lineage>
</organism>
<name>A0A8J2P2U0_9HEXA</name>
<dbReference type="EMBL" id="CAJVCH010306426">
    <property type="protein sequence ID" value="CAG7785891.1"/>
    <property type="molecule type" value="Genomic_DNA"/>
</dbReference>
<gene>
    <name evidence="1" type="ORF">AFUS01_LOCUS24487</name>
</gene>